<name>A0A1G6YFA1_9FLAO</name>
<gene>
    <name evidence="3" type="ORF">SAMN05421636_102239</name>
</gene>
<accession>A0A1G6YFA1</accession>
<evidence type="ECO:0000256" key="2">
    <source>
        <dbReference type="SAM" id="Phobius"/>
    </source>
</evidence>
<dbReference type="EMBL" id="FNAO01000002">
    <property type="protein sequence ID" value="SDD89164.1"/>
    <property type="molecule type" value="Genomic_DNA"/>
</dbReference>
<dbReference type="RefSeq" id="WP_245726441.1">
    <property type="nucleotide sequence ID" value="NZ_FNAO01000002.1"/>
</dbReference>
<keyword evidence="4" id="KW-1185">Reference proteome</keyword>
<feature type="compositionally biased region" description="Basic residues" evidence="1">
    <location>
        <begin position="51"/>
        <end position="62"/>
    </location>
</feature>
<dbReference type="Proteomes" id="UP000199109">
    <property type="component" value="Unassembled WGS sequence"/>
</dbReference>
<feature type="compositionally biased region" description="Basic and acidic residues" evidence="1">
    <location>
        <begin position="64"/>
        <end position="92"/>
    </location>
</feature>
<dbReference type="STRING" id="641691.SAMN05421636_102239"/>
<feature type="region of interest" description="Disordered" evidence="1">
    <location>
        <begin position="51"/>
        <end position="92"/>
    </location>
</feature>
<organism evidence="3 4">
    <name type="scientific">Pricia antarctica</name>
    <dbReference type="NCBI Taxonomy" id="641691"/>
    <lineage>
        <taxon>Bacteria</taxon>
        <taxon>Pseudomonadati</taxon>
        <taxon>Bacteroidota</taxon>
        <taxon>Flavobacteriia</taxon>
        <taxon>Flavobacteriales</taxon>
        <taxon>Flavobacteriaceae</taxon>
        <taxon>Pricia</taxon>
    </lineage>
</organism>
<evidence type="ECO:0000313" key="4">
    <source>
        <dbReference type="Proteomes" id="UP000199109"/>
    </source>
</evidence>
<feature type="transmembrane region" description="Helical" evidence="2">
    <location>
        <begin position="5"/>
        <end position="25"/>
    </location>
</feature>
<feature type="transmembrane region" description="Helical" evidence="2">
    <location>
        <begin position="31"/>
        <end position="47"/>
    </location>
</feature>
<proteinExistence type="predicted"/>
<evidence type="ECO:0000256" key="1">
    <source>
        <dbReference type="SAM" id="MobiDB-lite"/>
    </source>
</evidence>
<reference evidence="3 4" key="1">
    <citation type="submission" date="2016-10" db="EMBL/GenBank/DDBJ databases">
        <authorList>
            <person name="de Groot N.N."/>
        </authorList>
    </citation>
    <scope>NUCLEOTIDE SEQUENCE [LARGE SCALE GENOMIC DNA]</scope>
    <source>
        <strain evidence="3 4">DSM 23421</strain>
    </source>
</reference>
<dbReference type="AlphaFoldDB" id="A0A1G6YFA1"/>
<keyword evidence="2" id="KW-1133">Transmembrane helix</keyword>
<protein>
    <recommendedName>
        <fullName evidence="5">DUF2933 domain-containing protein</fullName>
    </recommendedName>
</protein>
<keyword evidence="2" id="KW-0812">Transmembrane</keyword>
<sequence length="92" mass="10209">MKGHWIWMVIGCGLPLLLIFFAPALGITGNSWLFAFIFLMFVFHLIMPHGGHGRGGHAHGAHGRPSENSDPERGKEVPAEGTQEEHKGHRHH</sequence>
<evidence type="ECO:0000313" key="3">
    <source>
        <dbReference type="EMBL" id="SDD89164.1"/>
    </source>
</evidence>
<keyword evidence="2" id="KW-0472">Membrane</keyword>
<evidence type="ECO:0008006" key="5">
    <source>
        <dbReference type="Google" id="ProtNLM"/>
    </source>
</evidence>